<evidence type="ECO:0000256" key="4">
    <source>
        <dbReference type="SAM" id="Phobius"/>
    </source>
</evidence>
<dbReference type="Proteomes" id="UP001597307">
    <property type="component" value="Unassembled WGS sequence"/>
</dbReference>
<evidence type="ECO:0000313" key="6">
    <source>
        <dbReference type="EMBL" id="MFD1845889.1"/>
    </source>
</evidence>
<feature type="domain" description="Signal transduction histidine kinase subgroup 3 dimerisation and phosphoacceptor" evidence="5">
    <location>
        <begin position="118"/>
        <end position="176"/>
    </location>
</feature>
<keyword evidence="4" id="KW-0812">Transmembrane</keyword>
<dbReference type="InterPro" id="IPR036890">
    <property type="entry name" value="HATPase_C_sf"/>
</dbReference>
<organism evidence="6 7">
    <name type="scientific">Arthrobacter flavus</name>
    <dbReference type="NCBI Taxonomy" id="95172"/>
    <lineage>
        <taxon>Bacteria</taxon>
        <taxon>Bacillati</taxon>
        <taxon>Actinomycetota</taxon>
        <taxon>Actinomycetes</taxon>
        <taxon>Micrococcales</taxon>
        <taxon>Micrococcaceae</taxon>
        <taxon>Arthrobacter</taxon>
    </lineage>
</organism>
<dbReference type="Gene3D" id="1.20.5.1930">
    <property type="match status" value="1"/>
</dbReference>
<evidence type="ECO:0000259" key="5">
    <source>
        <dbReference type="Pfam" id="PF07730"/>
    </source>
</evidence>
<comment type="caution">
    <text evidence="6">The sequence shown here is derived from an EMBL/GenBank/DDBJ whole genome shotgun (WGS) entry which is preliminary data.</text>
</comment>
<evidence type="ECO:0000256" key="3">
    <source>
        <dbReference type="ARBA" id="ARBA00023012"/>
    </source>
</evidence>
<keyword evidence="1" id="KW-0808">Transferase</keyword>
<accession>A0ABW4Q620</accession>
<keyword evidence="3" id="KW-0902">Two-component regulatory system</keyword>
<sequence length="306" mass="33132">MAILALMFTIASWIVGALTTSSPLGFVPMSLIGALLLARTRRRRLWITAFTVAVAAIGASSFVFHPASWTLAAEYLALPAVGSLFIVAVILLSEQAWQVVRRLERAQETEAELAVARERMRFAGDLHDIQGHSLHVIKFKAALGRRLVRTAPDRAEMEFSEIRRLVDETIGETRALTYARYELNLVAEIENAKRLVEAAGVAVEVTFDDTGESAPHPLLAQVLREATTNLLRHARPAAVTISASSRSVEVSNDGTTDAGGSPLRGLAHLRDRVEGAGGALLVERPPGRFIVSVRIDPQIRSSGSEG</sequence>
<dbReference type="InterPro" id="IPR050482">
    <property type="entry name" value="Sensor_HK_TwoCompSys"/>
</dbReference>
<proteinExistence type="predicted"/>
<evidence type="ECO:0000313" key="7">
    <source>
        <dbReference type="Proteomes" id="UP001597307"/>
    </source>
</evidence>
<dbReference type="PANTHER" id="PTHR24421:SF63">
    <property type="entry name" value="SENSOR HISTIDINE KINASE DESK"/>
    <property type="match status" value="1"/>
</dbReference>
<keyword evidence="7" id="KW-1185">Reference proteome</keyword>
<protein>
    <submittedName>
        <fullName evidence="6">Sensor histidine kinase</fullName>
    </submittedName>
</protein>
<gene>
    <name evidence="6" type="ORF">ACFSFX_04685</name>
</gene>
<dbReference type="GO" id="GO:0016301">
    <property type="term" value="F:kinase activity"/>
    <property type="evidence" value="ECO:0007669"/>
    <property type="project" value="UniProtKB-KW"/>
</dbReference>
<evidence type="ECO:0000256" key="2">
    <source>
        <dbReference type="ARBA" id="ARBA00022777"/>
    </source>
</evidence>
<dbReference type="Pfam" id="PF07730">
    <property type="entry name" value="HisKA_3"/>
    <property type="match status" value="1"/>
</dbReference>
<dbReference type="PANTHER" id="PTHR24421">
    <property type="entry name" value="NITRATE/NITRITE SENSOR PROTEIN NARX-RELATED"/>
    <property type="match status" value="1"/>
</dbReference>
<evidence type="ECO:0000256" key="1">
    <source>
        <dbReference type="ARBA" id="ARBA00022679"/>
    </source>
</evidence>
<feature type="transmembrane region" description="Helical" evidence="4">
    <location>
        <begin position="45"/>
        <end position="64"/>
    </location>
</feature>
<feature type="transmembrane region" description="Helical" evidence="4">
    <location>
        <begin position="76"/>
        <end position="93"/>
    </location>
</feature>
<dbReference type="Gene3D" id="3.30.565.10">
    <property type="entry name" value="Histidine kinase-like ATPase, C-terminal domain"/>
    <property type="match status" value="1"/>
</dbReference>
<dbReference type="EMBL" id="JBHUGA010000009">
    <property type="protein sequence ID" value="MFD1845889.1"/>
    <property type="molecule type" value="Genomic_DNA"/>
</dbReference>
<keyword evidence="2 6" id="KW-0418">Kinase</keyword>
<name>A0ABW4Q620_9MICC</name>
<dbReference type="InterPro" id="IPR011712">
    <property type="entry name" value="Sig_transdc_His_kin_sub3_dim/P"/>
</dbReference>
<keyword evidence="4" id="KW-0472">Membrane</keyword>
<feature type="transmembrane region" description="Helical" evidence="4">
    <location>
        <begin position="6"/>
        <end position="38"/>
    </location>
</feature>
<dbReference type="RefSeq" id="WP_343878137.1">
    <property type="nucleotide sequence ID" value="NZ_BAAAIJ010000009.1"/>
</dbReference>
<keyword evidence="4" id="KW-1133">Transmembrane helix</keyword>
<reference evidence="7" key="1">
    <citation type="journal article" date="2019" name="Int. J. Syst. Evol. Microbiol.">
        <title>The Global Catalogue of Microorganisms (GCM) 10K type strain sequencing project: providing services to taxonomists for standard genome sequencing and annotation.</title>
        <authorList>
            <consortium name="The Broad Institute Genomics Platform"/>
            <consortium name="The Broad Institute Genome Sequencing Center for Infectious Disease"/>
            <person name="Wu L."/>
            <person name="Ma J."/>
        </authorList>
    </citation>
    <scope>NUCLEOTIDE SEQUENCE [LARGE SCALE GENOMIC DNA]</scope>
    <source>
        <strain evidence="7">JCM 11496</strain>
    </source>
</reference>